<keyword evidence="4" id="KW-0732">Signal</keyword>
<dbReference type="FunFam" id="3.10.250.10:FF:000006">
    <property type="entry name" value="neurotrypsin isoform X2"/>
    <property type="match status" value="1"/>
</dbReference>
<dbReference type="eggNOG" id="ENOG502QU48">
    <property type="taxonomic scope" value="Eukaryota"/>
</dbReference>
<evidence type="ECO:0000313" key="13">
    <source>
        <dbReference type="Proteomes" id="UP000005207"/>
    </source>
</evidence>
<keyword evidence="6" id="KW-0130">Cell adhesion</keyword>
<keyword evidence="3" id="KW-0272">Extracellular matrix</keyword>
<evidence type="ECO:0008006" key="14">
    <source>
        <dbReference type="Google" id="ProtNLM"/>
    </source>
</evidence>
<organism evidence="12 13">
    <name type="scientific">Oreochromis niloticus</name>
    <name type="common">Nile tilapia</name>
    <name type="synonym">Tilapia nilotica</name>
    <dbReference type="NCBI Taxonomy" id="8128"/>
    <lineage>
        <taxon>Eukaryota</taxon>
        <taxon>Metazoa</taxon>
        <taxon>Chordata</taxon>
        <taxon>Craniata</taxon>
        <taxon>Vertebrata</taxon>
        <taxon>Euteleostomi</taxon>
        <taxon>Actinopterygii</taxon>
        <taxon>Neopterygii</taxon>
        <taxon>Teleostei</taxon>
        <taxon>Neoteleostei</taxon>
        <taxon>Acanthomorphata</taxon>
        <taxon>Ovalentaria</taxon>
        <taxon>Cichlomorphae</taxon>
        <taxon>Cichliformes</taxon>
        <taxon>Cichlidae</taxon>
        <taxon>African cichlids</taxon>
        <taxon>Pseudocrenilabrinae</taxon>
        <taxon>Oreochromini</taxon>
        <taxon>Oreochromis</taxon>
    </lineage>
</organism>
<reference evidence="12" key="3">
    <citation type="submission" date="2025-09" db="UniProtKB">
        <authorList>
            <consortium name="Ensembl"/>
        </authorList>
    </citation>
    <scope>IDENTIFICATION</scope>
</reference>
<dbReference type="GeneTree" id="ENSGT00940000164412"/>
<reference evidence="12" key="2">
    <citation type="submission" date="2025-08" db="UniProtKB">
        <authorList>
            <consortium name="Ensembl"/>
        </authorList>
    </citation>
    <scope>IDENTIFICATION</scope>
</reference>
<dbReference type="CDD" id="cd18496">
    <property type="entry name" value="BACK_LGALS3BP"/>
    <property type="match status" value="1"/>
</dbReference>
<dbReference type="Proteomes" id="UP000005207">
    <property type="component" value="Linkage group LG23"/>
</dbReference>
<evidence type="ECO:0000256" key="5">
    <source>
        <dbReference type="ARBA" id="ARBA00022737"/>
    </source>
</evidence>
<evidence type="ECO:0000259" key="11">
    <source>
        <dbReference type="PROSITE" id="PS50287"/>
    </source>
</evidence>
<feature type="disulfide bond" evidence="9">
    <location>
        <begin position="77"/>
        <end position="141"/>
    </location>
</feature>
<evidence type="ECO:0000256" key="9">
    <source>
        <dbReference type="PROSITE-ProRule" id="PRU00196"/>
    </source>
</evidence>
<dbReference type="Pfam" id="PF00530">
    <property type="entry name" value="SRCR"/>
    <property type="match status" value="1"/>
</dbReference>
<keyword evidence="13" id="KW-1185">Reference proteome</keyword>
<dbReference type="Gene3D" id="1.25.40.420">
    <property type="match status" value="1"/>
</dbReference>
<feature type="domain" description="BTB" evidence="10">
    <location>
        <begin position="188"/>
        <end position="255"/>
    </location>
</feature>
<dbReference type="PANTHER" id="PTHR24410:SF16">
    <property type="entry name" value="GALECTIN-3-BINDING PROTEIN"/>
    <property type="match status" value="1"/>
</dbReference>
<name>I3JAJ1_ORENI</name>
<dbReference type="PROSITE" id="PS50097">
    <property type="entry name" value="BTB"/>
    <property type="match status" value="1"/>
</dbReference>
<dbReference type="InterPro" id="IPR011333">
    <property type="entry name" value="SKP1/BTB/POZ_sf"/>
</dbReference>
<dbReference type="AlphaFoldDB" id="I3JAJ1"/>
<dbReference type="InParanoid" id="I3JAJ1"/>
<dbReference type="SUPFAM" id="SSF54695">
    <property type="entry name" value="POZ domain"/>
    <property type="match status" value="1"/>
</dbReference>
<feature type="disulfide bond" evidence="9">
    <location>
        <begin position="90"/>
        <end position="151"/>
    </location>
</feature>
<evidence type="ECO:0000256" key="6">
    <source>
        <dbReference type="ARBA" id="ARBA00022889"/>
    </source>
</evidence>
<dbReference type="Ensembl" id="ENSONIT00000005885.2">
    <property type="protein sequence ID" value="ENSONIP00000005881.2"/>
    <property type="gene ID" value="ENSONIG00000004671.2"/>
</dbReference>
<evidence type="ECO:0000256" key="1">
    <source>
        <dbReference type="ARBA" id="ARBA00004498"/>
    </source>
</evidence>
<feature type="disulfide bond" evidence="9">
    <location>
        <begin position="121"/>
        <end position="131"/>
    </location>
</feature>
<dbReference type="GO" id="GO:0007155">
    <property type="term" value="P:cell adhesion"/>
    <property type="evidence" value="ECO:0007669"/>
    <property type="project" value="UniProtKB-KW"/>
</dbReference>
<evidence type="ECO:0000256" key="4">
    <source>
        <dbReference type="ARBA" id="ARBA00022729"/>
    </source>
</evidence>
<dbReference type="SUPFAM" id="SSF56487">
    <property type="entry name" value="SRCR-like"/>
    <property type="match status" value="1"/>
</dbReference>
<dbReference type="Gene3D" id="3.30.710.10">
    <property type="entry name" value="Potassium Channel Kv1.1, Chain A"/>
    <property type="match status" value="1"/>
</dbReference>
<evidence type="ECO:0000256" key="2">
    <source>
        <dbReference type="ARBA" id="ARBA00022525"/>
    </source>
</evidence>
<dbReference type="Pfam" id="PF07707">
    <property type="entry name" value="BACK"/>
    <property type="match status" value="1"/>
</dbReference>
<dbReference type="STRING" id="8128.ENSONIP00000005881"/>
<keyword evidence="5" id="KW-0677">Repeat</keyword>
<dbReference type="PRINTS" id="PR00258">
    <property type="entry name" value="SPERACTRCPTR"/>
</dbReference>
<keyword evidence="2" id="KW-0964">Secreted</keyword>
<reference evidence="13" key="1">
    <citation type="submission" date="2012-01" db="EMBL/GenBank/DDBJ databases">
        <title>The Genome Sequence of Oreochromis niloticus (Nile Tilapia).</title>
        <authorList>
            <consortium name="Broad Institute Genome Assembly Team"/>
            <consortium name="Broad Institute Sequencing Platform"/>
            <person name="Di Palma F."/>
            <person name="Johnson J."/>
            <person name="Lander E.S."/>
            <person name="Lindblad-Toh K."/>
        </authorList>
    </citation>
    <scope>NUCLEOTIDE SEQUENCE [LARGE SCALE GENOMIC DNA]</scope>
</reference>
<dbReference type="GO" id="GO:0016020">
    <property type="term" value="C:membrane"/>
    <property type="evidence" value="ECO:0007669"/>
    <property type="project" value="InterPro"/>
</dbReference>
<gene>
    <name evidence="12" type="primary">LOC102080938</name>
</gene>
<keyword evidence="8" id="KW-0325">Glycoprotein</keyword>
<dbReference type="HOGENOM" id="CLU_032646_0_0_1"/>
<dbReference type="InterPro" id="IPR000210">
    <property type="entry name" value="BTB/POZ_dom"/>
</dbReference>
<sequence length="584" mass="65693">MKREECIFNTDTCCTFAFLLQFSAIKMNGNAFIFCILLLSVTLSSAYEEGYIRLAGGQEYSEGRVEIFHDGVWGTICDDGWDINDAHVVCRQLRFPGAAEAPGSAAFGAGVGNIWMDDLTCGGSEINLLQCTFPGWGVHNCGHGEDAGVRCEKGAEPQSRDFNHEYTLDHNASLSQQLGELFDSRQDCDVDIAVAVDNNIVETICAHRVILSLNSNLKALHPDLSSLLINVSSDCSQHANIFVRYFYTRKITVTLASSHCILKMASDWGLTEYHNEAANLFRLFLPEDPTFQSQNSLYEYAVRRSDDTLQQLCLRYLAWNCEALINSPAWTSLPFNLVKALLSRSDLVVRNETVVLSGLERWAEARGNATMREILLKLVRFPMIPAEDLYSLDSSEYHASKLEGFQFNALPVKMLLSDLTETIYTPRIYTGRPWSFTFSSQEIRAYQHSGVYILRGQRVSSLTSDLQTPVHNSAYFAFHTMRWKTTAYVREEDCTKQSVTCASLPAISLKIEEKNLPSEMEGRIRYSNRLVLMCAGRHVFHVNEFNAVDSDSPIAVPSISEQVYPCHSNLFSYQVVVRPQYSTD</sequence>
<evidence type="ECO:0000256" key="8">
    <source>
        <dbReference type="ARBA" id="ARBA00023180"/>
    </source>
</evidence>
<dbReference type="PANTHER" id="PTHR24410">
    <property type="entry name" value="HL07962P-RELATED"/>
    <property type="match status" value="1"/>
</dbReference>
<evidence type="ECO:0000256" key="7">
    <source>
        <dbReference type="ARBA" id="ARBA00023157"/>
    </source>
</evidence>
<feature type="domain" description="SRCR" evidence="11">
    <location>
        <begin position="52"/>
        <end position="152"/>
    </location>
</feature>
<comment type="subcellular location">
    <subcellularLocation>
        <location evidence="1">Secreted</location>
        <location evidence="1">Extracellular space</location>
        <location evidence="1">Extracellular matrix</location>
    </subcellularLocation>
</comment>
<dbReference type="SMART" id="SM00875">
    <property type="entry name" value="BACK"/>
    <property type="match status" value="1"/>
</dbReference>
<proteinExistence type="predicted"/>
<dbReference type="OMA" id="CDLNIAV"/>
<protein>
    <recommendedName>
        <fullName evidence="14">SRCR domain-containing protein</fullName>
    </recommendedName>
</protein>
<dbReference type="Gene3D" id="3.10.250.10">
    <property type="entry name" value="SRCR-like domain"/>
    <property type="match status" value="1"/>
</dbReference>
<dbReference type="InterPro" id="IPR011705">
    <property type="entry name" value="BACK"/>
</dbReference>
<keyword evidence="7 9" id="KW-1015">Disulfide bond</keyword>
<accession>I3JAJ1</accession>
<evidence type="ECO:0000256" key="3">
    <source>
        <dbReference type="ARBA" id="ARBA00022530"/>
    </source>
</evidence>
<dbReference type="SMART" id="SM00202">
    <property type="entry name" value="SR"/>
    <property type="match status" value="1"/>
</dbReference>
<dbReference type="InterPro" id="IPR036772">
    <property type="entry name" value="SRCR-like_dom_sf"/>
</dbReference>
<dbReference type="InterPro" id="IPR051481">
    <property type="entry name" value="BTB-POZ/Galectin-3-binding"/>
</dbReference>
<dbReference type="PROSITE" id="PS50287">
    <property type="entry name" value="SRCR_2"/>
    <property type="match status" value="1"/>
</dbReference>
<evidence type="ECO:0000313" key="12">
    <source>
        <dbReference type="Ensembl" id="ENSONIP00000005881.2"/>
    </source>
</evidence>
<evidence type="ECO:0000259" key="10">
    <source>
        <dbReference type="PROSITE" id="PS50097"/>
    </source>
</evidence>
<dbReference type="InterPro" id="IPR001190">
    <property type="entry name" value="SRCR"/>
</dbReference>